<dbReference type="InterPro" id="IPR052233">
    <property type="entry name" value="Rho-type_GEFs"/>
</dbReference>
<feature type="region of interest" description="Disordered" evidence="2">
    <location>
        <begin position="1"/>
        <end position="187"/>
    </location>
</feature>
<evidence type="ECO:0000256" key="1">
    <source>
        <dbReference type="ARBA" id="ARBA00022658"/>
    </source>
</evidence>
<evidence type="ECO:0000256" key="2">
    <source>
        <dbReference type="SAM" id="MobiDB-lite"/>
    </source>
</evidence>
<dbReference type="PANTHER" id="PTHR46572">
    <property type="entry name" value="RHO1 GDP-GTP EXCHANGE PROTEIN 1-RELATED"/>
    <property type="match status" value="1"/>
</dbReference>
<dbReference type="Gene3D" id="1.20.900.10">
    <property type="entry name" value="Dbl homology (DH) domain"/>
    <property type="match status" value="1"/>
</dbReference>
<evidence type="ECO:0000313" key="6">
    <source>
        <dbReference type="Proteomes" id="UP000092666"/>
    </source>
</evidence>
<dbReference type="InterPro" id="IPR011993">
    <property type="entry name" value="PH-like_dom_sf"/>
</dbReference>
<dbReference type="PROSITE" id="PS50010">
    <property type="entry name" value="DH_2"/>
    <property type="match status" value="1"/>
</dbReference>
<evidence type="ECO:0000259" key="3">
    <source>
        <dbReference type="PROSITE" id="PS50010"/>
    </source>
</evidence>
<dbReference type="Pfam" id="PF00621">
    <property type="entry name" value="RhoGEF"/>
    <property type="match status" value="1"/>
</dbReference>
<feature type="domain" description="DH" evidence="3">
    <location>
        <begin position="321"/>
        <end position="513"/>
    </location>
</feature>
<dbReference type="PANTHER" id="PTHR46572:SF1">
    <property type="entry name" value="RHO1 GUANINE NUCLEOTIDE EXCHANGE FACTOR TUS1"/>
    <property type="match status" value="1"/>
</dbReference>
<feature type="compositionally biased region" description="Polar residues" evidence="2">
    <location>
        <begin position="266"/>
        <end position="292"/>
    </location>
</feature>
<keyword evidence="6" id="KW-1185">Reference proteome</keyword>
<evidence type="ECO:0000259" key="4">
    <source>
        <dbReference type="PROSITE" id="PS50219"/>
    </source>
</evidence>
<feature type="compositionally biased region" description="Basic and acidic residues" evidence="2">
    <location>
        <begin position="129"/>
        <end position="140"/>
    </location>
</feature>
<dbReference type="OrthoDB" id="2272012at2759"/>
<gene>
    <name evidence="5" type="ORF">I316_02941</name>
</gene>
<organism evidence="5 6">
    <name type="scientific">Kwoniella heveanensis BCC8398</name>
    <dbReference type="NCBI Taxonomy" id="1296120"/>
    <lineage>
        <taxon>Eukaryota</taxon>
        <taxon>Fungi</taxon>
        <taxon>Dikarya</taxon>
        <taxon>Basidiomycota</taxon>
        <taxon>Agaricomycotina</taxon>
        <taxon>Tremellomycetes</taxon>
        <taxon>Tremellales</taxon>
        <taxon>Cryptococcaceae</taxon>
        <taxon>Kwoniella</taxon>
    </lineage>
</organism>
<feature type="compositionally biased region" description="Gly residues" evidence="2">
    <location>
        <begin position="103"/>
        <end position="114"/>
    </location>
</feature>
<evidence type="ECO:0008006" key="7">
    <source>
        <dbReference type="Google" id="ProtNLM"/>
    </source>
</evidence>
<dbReference type="Proteomes" id="UP000092666">
    <property type="component" value="Unassembled WGS sequence"/>
</dbReference>
<feature type="region of interest" description="Disordered" evidence="2">
    <location>
        <begin position="266"/>
        <end position="294"/>
    </location>
</feature>
<feature type="region of interest" description="Disordered" evidence="2">
    <location>
        <begin position="200"/>
        <end position="246"/>
    </location>
</feature>
<sequence>MSLTHYQTQTIPQTSSTSTASGSQLRLPPQPTQTPHPSNVGAAAGPSATSSTSSGSASGSKRAALKKKLRPWSLGGQARRAVTSSAVPDHRVDSNSHAASVYEGGGGDTSGLGGAPYHHQWNQAQDENQDQRGSETRLRVQSDQSPRRRSSGATPPEPVENVEYPGPSGIDDRTWEGDSDEERVDTYSWVDPSIIGTERFRATPAVSRSELGPSRPPEPASHATSRRSSVLGELLDTPNNPSPPAILHPDDSYALLLAYQATSESSHGATHKASNNAPLQSPTSPYLPTPSDSGLLRNPNPEWYELVDNTLSESLSKDELKRQGLWWEMIKGEREYVRDMKIVCDVFIQPLRDHHPPLLTPDSRLHAFIAEVFSTAQQIYHAHVRLLGRLMERQRHEWPLITTATDILLGTLLEIVDLYESYMKNYPFAEARVRREQGRNGPFRAFLAERNTIELTRRRDISVFLSRPVTRLPRILLVLEALYKVTPPDHPDRDDIPTAIEILQNVVKSTQPGIESAEMKIRLWNVAERLLFKKGEVVELDISDPKRTLVHMGYVFRRVRSETNWHGWQDLHAILLDNYFLLTRDEEHGKHVVVSRPIHLDFLNLLSADGVPERRYDSVTRYQRKPGGHMLEPIFQPERLMFPFTISTAGGRNGRTYTLCTADEWKEKIEGAKTLRKFDIESNRTFAVHTITTPPEISDPVVAADTFTWHNRETVAIATGKSIWLGWRRDSKSFRELIRFQTGHIAAVSIVPDFSWLLVVSAGNLLAYSMKEMIPTSNPVTWVSKGRMGGDRLSAADHMVAFVRIGVTKGRLLVVYAVHSKNSHHTTLYFHEPLLSSSYTQTAFRPFGSVTIPGYASDLSFFRQTVSVVTEKSFIIAEPGNPTFNSIPTFPGEIPERAMVVRMVSEAKPLGMWQVDEREFLLVYDLGACWVTKFGEVSRKGAFLRWNLTPSYAVFRPPHILLFEEPGGRAEVRDVFNGKVCEVVEERGMRPFPLTRLGQGLVAKCARGLVEVVEVSPSPRASASCRPPEGVLWSRSSM</sequence>
<accession>A0A1B9GWK3</accession>
<name>A0A1B9GWK3_9TREE</name>
<dbReference type="InterPro" id="IPR001180">
    <property type="entry name" value="CNH_dom"/>
</dbReference>
<dbReference type="CDD" id="cd00160">
    <property type="entry name" value="RhoGEF"/>
    <property type="match status" value="1"/>
</dbReference>
<dbReference type="SMART" id="SM00233">
    <property type="entry name" value="PH"/>
    <property type="match status" value="1"/>
</dbReference>
<dbReference type="InterPro" id="IPR001849">
    <property type="entry name" value="PH_domain"/>
</dbReference>
<feature type="domain" description="CNH" evidence="4">
    <location>
        <begin position="698"/>
        <end position="999"/>
    </location>
</feature>
<proteinExistence type="predicted"/>
<reference evidence="5 6" key="1">
    <citation type="submission" date="2013-07" db="EMBL/GenBank/DDBJ databases">
        <title>The Genome Sequence of Cryptococcus heveanensis BCC8398.</title>
        <authorList>
            <consortium name="The Broad Institute Genome Sequencing Platform"/>
            <person name="Cuomo C."/>
            <person name="Litvintseva A."/>
            <person name="Chen Y."/>
            <person name="Heitman J."/>
            <person name="Sun S."/>
            <person name="Springer D."/>
            <person name="Dromer F."/>
            <person name="Young S.K."/>
            <person name="Zeng Q."/>
            <person name="Gargeya S."/>
            <person name="Fitzgerald M."/>
            <person name="Abouelleil A."/>
            <person name="Alvarado L."/>
            <person name="Berlin A.M."/>
            <person name="Chapman S.B."/>
            <person name="Dewar J."/>
            <person name="Goldberg J."/>
            <person name="Griggs A."/>
            <person name="Gujja S."/>
            <person name="Hansen M."/>
            <person name="Howarth C."/>
            <person name="Imamovic A."/>
            <person name="Larimer J."/>
            <person name="McCowan C."/>
            <person name="Murphy C."/>
            <person name="Pearson M."/>
            <person name="Priest M."/>
            <person name="Roberts A."/>
            <person name="Saif S."/>
            <person name="Shea T."/>
            <person name="Sykes S."/>
            <person name="Wortman J."/>
            <person name="Nusbaum C."/>
            <person name="Birren B."/>
        </authorList>
    </citation>
    <scope>NUCLEOTIDE SEQUENCE [LARGE SCALE GENOMIC DNA]</scope>
    <source>
        <strain evidence="5 6">BCC8398</strain>
    </source>
</reference>
<evidence type="ECO:0000313" key="5">
    <source>
        <dbReference type="EMBL" id="OCF35391.1"/>
    </source>
</evidence>
<dbReference type="STRING" id="1296120.A0A1B9GWK3"/>
<dbReference type="EMBL" id="KI669499">
    <property type="protein sequence ID" value="OCF35391.1"/>
    <property type="molecule type" value="Genomic_DNA"/>
</dbReference>
<dbReference type="Gene3D" id="2.30.29.30">
    <property type="entry name" value="Pleckstrin-homology domain (PH domain)/Phosphotyrosine-binding domain (PTB)"/>
    <property type="match status" value="1"/>
</dbReference>
<feature type="compositionally biased region" description="Low complexity" evidence="2">
    <location>
        <begin position="35"/>
        <end position="62"/>
    </location>
</feature>
<reference evidence="6" key="2">
    <citation type="submission" date="2013-12" db="EMBL/GenBank/DDBJ databases">
        <title>Evolution of pathogenesis and genome organization in the Tremellales.</title>
        <authorList>
            <person name="Cuomo C."/>
            <person name="Litvintseva A."/>
            <person name="Heitman J."/>
            <person name="Chen Y."/>
            <person name="Sun S."/>
            <person name="Springer D."/>
            <person name="Dromer F."/>
            <person name="Young S."/>
            <person name="Zeng Q."/>
            <person name="Chapman S."/>
            <person name="Gujja S."/>
            <person name="Saif S."/>
            <person name="Birren B."/>
        </authorList>
    </citation>
    <scope>NUCLEOTIDE SEQUENCE [LARGE SCALE GENOMIC DNA]</scope>
    <source>
        <strain evidence="6">BCC8398</strain>
    </source>
</reference>
<dbReference type="PROSITE" id="PS50219">
    <property type="entry name" value="CNH"/>
    <property type="match status" value="1"/>
</dbReference>
<protein>
    <recommendedName>
        <fullName evidence="7">Rho guanyl-nucleotide exchange factor</fullName>
    </recommendedName>
</protein>
<dbReference type="InterPro" id="IPR035899">
    <property type="entry name" value="DBL_dom_sf"/>
</dbReference>
<dbReference type="SUPFAM" id="SSF50729">
    <property type="entry name" value="PH domain-like"/>
    <property type="match status" value="1"/>
</dbReference>
<dbReference type="InterPro" id="IPR000219">
    <property type="entry name" value="DH_dom"/>
</dbReference>
<feature type="compositionally biased region" description="Low complexity" evidence="2">
    <location>
        <begin position="7"/>
        <end position="23"/>
    </location>
</feature>
<dbReference type="Pfam" id="PF00780">
    <property type="entry name" value="CNH"/>
    <property type="match status" value="1"/>
</dbReference>
<dbReference type="SUPFAM" id="SSF48065">
    <property type="entry name" value="DBL homology domain (DH-domain)"/>
    <property type="match status" value="1"/>
</dbReference>
<dbReference type="GO" id="GO:0005085">
    <property type="term" value="F:guanyl-nucleotide exchange factor activity"/>
    <property type="evidence" value="ECO:0007669"/>
    <property type="project" value="UniProtKB-KW"/>
</dbReference>
<dbReference type="SMART" id="SM00325">
    <property type="entry name" value="RhoGEF"/>
    <property type="match status" value="1"/>
</dbReference>
<dbReference type="AlphaFoldDB" id="A0A1B9GWK3"/>
<keyword evidence="1" id="KW-0344">Guanine-nucleotide releasing factor</keyword>